<sequence>MLETAIIGGGLCGLALANLLHGAKRDFALFEARERLGGRIHCTEDGHDLGPTWYWPGLQPRITRLVEDLGLKSSPQWSDGKHLLQQEAGGEPTSFEQADVHGGARRIDGGMRMLVGALASRLPSARLHLEHALVEVRDRGTHVELRFAEPHGEHIVAARQIVLAMPPRLVEEKIAFTPTLPATTRQAMRNCPTWMAGQAKLISRHPQAFWRGKGLSGTATTQHTQSVLAETWDAANESSQAALGAFLILTPAQRDAFRDGLDMIAASQLVQLFGAEAANGERDYHDWAKEPHTCSRLDLTPSLSYSNYGSEVLRDPAWNGRLHFGGTETAVYGGGYLEGALESAAWIRRGLAQQRTAVA</sequence>
<evidence type="ECO:0000256" key="1">
    <source>
        <dbReference type="ARBA" id="ARBA00005995"/>
    </source>
</evidence>
<feature type="domain" description="Amine oxidase" evidence="2">
    <location>
        <begin position="97"/>
        <end position="344"/>
    </location>
</feature>
<evidence type="ECO:0000259" key="2">
    <source>
        <dbReference type="Pfam" id="PF01593"/>
    </source>
</evidence>
<dbReference type="EMBL" id="QKOE01000005">
    <property type="protein sequence ID" value="PZA16773.1"/>
    <property type="molecule type" value="Genomic_DNA"/>
</dbReference>
<gene>
    <name evidence="3" type="ORF">DNK49_08915</name>
</gene>
<evidence type="ECO:0000313" key="4">
    <source>
        <dbReference type="Proteomes" id="UP000248259"/>
    </source>
</evidence>
<dbReference type="PANTHER" id="PTHR43563:SF1">
    <property type="entry name" value="AMINE OXIDASE [FLAVIN-CONTAINING] B"/>
    <property type="match status" value="1"/>
</dbReference>
<dbReference type="Proteomes" id="UP000248259">
    <property type="component" value="Unassembled WGS sequence"/>
</dbReference>
<name>A0A323UY04_9RHOO</name>
<reference evidence="3 4" key="1">
    <citation type="submission" date="2018-06" db="EMBL/GenBank/DDBJ databases">
        <title>Azoarcus communis strain SWub3 genome.</title>
        <authorList>
            <person name="Zorraquino Salvo V."/>
            <person name="Toubiana D."/>
            <person name="Blumwald E."/>
        </authorList>
    </citation>
    <scope>NUCLEOTIDE SEQUENCE [LARGE SCALE GENOMIC DNA]</scope>
    <source>
        <strain evidence="3 4">SWub3</strain>
    </source>
</reference>
<dbReference type="Pfam" id="PF01593">
    <property type="entry name" value="Amino_oxidase"/>
    <property type="match status" value="1"/>
</dbReference>
<comment type="caution">
    <text evidence="3">The sequence shown here is derived from an EMBL/GenBank/DDBJ whole genome shotgun (WGS) entry which is preliminary data.</text>
</comment>
<dbReference type="SUPFAM" id="SSF54373">
    <property type="entry name" value="FAD-linked reductases, C-terminal domain"/>
    <property type="match status" value="1"/>
</dbReference>
<dbReference type="OrthoDB" id="3972913at2"/>
<dbReference type="InterPro" id="IPR036188">
    <property type="entry name" value="FAD/NAD-bd_sf"/>
</dbReference>
<dbReference type="InterPro" id="IPR002937">
    <property type="entry name" value="Amino_oxidase"/>
</dbReference>
<evidence type="ECO:0000313" key="3">
    <source>
        <dbReference type="EMBL" id="PZA16773.1"/>
    </source>
</evidence>
<dbReference type="PANTHER" id="PTHR43563">
    <property type="entry name" value="AMINE OXIDASE"/>
    <property type="match status" value="1"/>
</dbReference>
<dbReference type="Gene3D" id="3.50.50.60">
    <property type="entry name" value="FAD/NAD(P)-binding domain"/>
    <property type="match status" value="2"/>
</dbReference>
<organism evidence="3 4">
    <name type="scientific">Parazoarcus communis SWub3 = DSM 12120</name>
    <dbReference type="NCBI Taxonomy" id="1121029"/>
    <lineage>
        <taxon>Bacteria</taxon>
        <taxon>Pseudomonadati</taxon>
        <taxon>Pseudomonadota</taxon>
        <taxon>Betaproteobacteria</taxon>
        <taxon>Rhodocyclales</taxon>
        <taxon>Zoogloeaceae</taxon>
        <taxon>Parazoarcus</taxon>
    </lineage>
</organism>
<accession>A0A323UY04</accession>
<dbReference type="GO" id="GO:0016491">
    <property type="term" value="F:oxidoreductase activity"/>
    <property type="evidence" value="ECO:0007669"/>
    <property type="project" value="InterPro"/>
</dbReference>
<dbReference type="SUPFAM" id="SSF51905">
    <property type="entry name" value="FAD/NAD(P)-binding domain"/>
    <property type="match status" value="1"/>
</dbReference>
<dbReference type="Pfam" id="PF13450">
    <property type="entry name" value="NAD_binding_8"/>
    <property type="match status" value="1"/>
</dbReference>
<keyword evidence="4" id="KW-1185">Reference proteome</keyword>
<dbReference type="AlphaFoldDB" id="A0A323UY04"/>
<dbReference type="InterPro" id="IPR050703">
    <property type="entry name" value="Flavin_MAO"/>
</dbReference>
<comment type="similarity">
    <text evidence="1">Belongs to the flavin monoamine oxidase family.</text>
</comment>
<proteinExistence type="inferred from homology"/>
<dbReference type="RefSeq" id="WP_110523999.1">
    <property type="nucleotide sequence ID" value="NZ_QKOE01000005.1"/>
</dbReference>
<protein>
    <submittedName>
        <fullName evidence="3">Amine oxidase</fullName>
    </submittedName>
</protein>